<proteinExistence type="predicted"/>
<evidence type="ECO:0000313" key="2">
    <source>
        <dbReference type="Proteomes" id="UP001499930"/>
    </source>
</evidence>
<keyword evidence="2" id="KW-1185">Reference proteome</keyword>
<reference evidence="2" key="1">
    <citation type="journal article" date="2019" name="Int. J. Syst. Evol. Microbiol.">
        <title>The Global Catalogue of Microorganisms (GCM) 10K type strain sequencing project: providing services to taxonomists for standard genome sequencing and annotation.</title>
        <authorList>
            <consortium name="The Broad Institute Genomics Platform"/>
            <consortium name="The Broad Institute Genome Sequencing Center for Infectious Disease"/>
            <person name="Wu L."/>
            <person name="Ma J."/>
        </authorList>
    </citation>
    <scope>NUCLEOTIDE SEQUENCE [LARGE SCALE GENOMIC DNA]</scope>
    <source>
        <strain evidence="2">JCM 3106</strain>
    </source>
</reference>
<dbReference type="RefSeq" id="WP_344898080.1">
    <property type="nucleotide sequence ID" value="NZ_BAAAWD010000011.1"/>
</dbReference>
<evidence type="ECO:0000313" key="1">
    <source>
        <dbReference type="EMBL" id="GAA3014848.1"/>
    </source>
</evidence>
<dbReference type="Proteomes" id="UP001499930">
    <property type="component" value="Unassembled WGS sequence"/>
</dbReference>
<accession>A0ABP6KQR3</accession>
<organism evidence="1 2">
    <name type="scientific">Streptosporangium longisporum</name>
    <dbReference type="NCBI Taxonomy" id="46187"/>
    <lineage>
        <taxon>Bacteria</taxon>
        <taxon>Bacillati</taxon>
        <taxon>Actinomycetota</taxon>
        <taxon>Actinomycetes</taxon>
        <taxon>Streptosporangiales</taxon>
        <taxon>Streptosporangiaceae</taxon>
        <taxon>Streptosporangium</taxon>
    </lineage>
</organism>
<dbReference type="EMBL" id="BAAAWD010000011">
    <property type="protein sequence ID" value="GAA3014848.1"/>
    <property type="molecule type" value="Genomic_DNA"/>
</dbReference>
<name>A0ABP6KQR3_9ACTN</name>
<sequence>MASASEFCGIDPEGMGELATSLRGAADRLTAFSREFEEKLGRYGVSTPALREISGIADWAGTQVSMLHGRIDLIRTLGAGAPELGGAGGTASMAVGGQGLVRLPDELKGFEVARGLASMYGEDILVHHGGELQAALIHEHADEIAQLADSPQAAAAFFALLSPKVRDALPTLIATTGSKTAKQDLAAFSKALGAALRAPALVPAFAKVRDDLTKPAANKAVAWNRLALLKGANTPSSVRSAAARALVLDDFAKKPRQDWRAGGPTETKEYDLPTDLVAMGLEVLAGDGAAVRDTFARMGGTEVKLSRVEKMKLFLDHAKGSGTGDEIADVFGRAMEAGAEAGTEKAGQHSPEAAAFALDVIRVTSPFGANLPRLAGDSMVAIATSYIHELASGARFDKAAYRGSGTTIPENWISLPNVTPAFYLSPGDTYRFMRTFVGEKQLTDDFDTVAARFRYDTLTAAARLDAQAETQHFENASRMFGDLAGLEFKATLDVRGEMDATDDLIRDITKNTLSLGVDRIPLTGVFAHKAFQETWELTKAYGVSTLLDMWADSFETRVEEATGSRSDFALRLKYDMAHLLHSANYPTSELPTELISKTTGSLKTYDEFVTEAKSEANGRNIKWEQALGRKLIAYERWMDSNEKLDIKVENSSRIQVNETAKEQLRVWS</sequence>
<comment type="caution">
    <text evidence="1">The sequence shown here is derived from an EMBL/GenBank/DDBJ whole genome shotgun (WGS) entry which is preliminary data.</text>
</comment>
<protein>
    <submittedName>
        <fullName evidence="1">Uncharacterized protein</fullName>
    </submittedName>
</protein>
<gene>
    <name evidence="1" type="ORF">GCM10017559_42760</name>
</gene>